<dbReference type="OMA" id="HHINHIS"/>
<dbReference type="KEGG" id="ngr:NAEGRDRAFT_63596"/>
<dbReference type="Pfam" id="PF00400">
    <property type="entry name" value="WD40"/>
    <property type="match status" value="1"/>
</dbReference>
<feature type="compositionally biased region" description="Low complexity" evidence="2">
    <location>
        <begin position="65"/>
        <end position="75"/>
    </location>
</feature>
<evidence type="ECO:0000313" key="4">
    <source>
        <dbReference type="EMBL" id="EFC48318.1"/>
    </source>
</evidence>
<dbReference type="SMART" id="SM00320">
    <property type="entry name" value="WD40"/>
    <property type="match status" value="2"/>
</dbReference>
<dbReference type="InParanoid" id="D2V448"/>
<dbReference type="AlphaFoldDB" id="D2V448"/>
<dbReference type="VEuPathDB" id="AmoebaDB:NAEGRDRAFT_63596"/>
<evidence type="ECO:0000313" key="5">
    <source>
        <dbReference type="Proteomes" id="UP000006671"/>
    </source>
</evidence>
<keyword evidence="3" id="KW-0732">Signal</keyword>
<dbReference type="GeneID" id="8849775"/>
<dbReference type="InterPro" id="IPR001680">
    <property type="entry name" value="WD40_rpt"/>
</dbReference>
<keyword evidence="5" id="KW-1185">Reference proteome</keyword>
<evidence type="ECO:0000256" key="1">
    <source>
        <dbReference type="PROSITE-ProRule" id="PRU00221"/>
    </source>
</evidence>
<dbReference type="EMBL" id="GG738851">
    <property type="protein sequence ID" value="EFC48318.1"/>
    <property type="molecule type" value="Genomic_DNA"/>
</dbReference>
<keyword evidence="1" id="KW-0853">WD repeat</keyword>
<dbReference type="RefSeq" id="XP_002681062.1">
    <property type="nucleotide sequence ID" value="XM_002681016.1"/>
</dbReference>
<dbReference type="SUPFAM" id="SSF50978">
    <property type="entry name" value="WD40 repeat-like"/>
    <property type="match status" value="1"/>
</dbReference>
<proteinExistence type="predicted"/>
<dbReference type="OrthoDB" id="346371at2759"/>
<evidence type="ECO:0000256" key="2">
    <source>
        <dbReference type="SAM" id="MobiDB-lite"/>
    </source>
</evidence>
<feature type="compositionally biased region" description="Polar residues" evidence="2">
    <location>
        <begin position="44"/>
        <end position="57"/>
    </location>
</feature>
<evidence type="ECO:0000256" key="3">
    <source>
        <dbReference type="SAM" id="SignalP"/>
    </source>
</evidence>
<sequence>MLTFILSLTIPLLIIVYLFKDKLLGGGGDGSIDKTNNNNTTITSDDQSFNNTTTLTSGKKKASSNTQHHTTTTNNEKIQDSNLIVEASTLKKKVQYQITNDDVLDLSVSRNYTAILKKSEKTIRIYKNELLVKDNKKFYDIEIGNVNDYGTSIALTEEGDLLAVSIDYDNFIKIFKLNINNTNNTNNSIIIDKPIQLPSEKKMIKSMKFSSNGKYLFAQLEGCDDISIYNLNNYQVEKIKTGQLENYMFSLTESFLCIAGFASIIKIYKILNDSNSNSNTSNEKKKKDHHHINHISKGNTSNCIKYRELSGCKSSVIQVDNYKNLILATTLKDEIIRLFDIDENEHYILSELNINQLTNNNNISNFKQVFICNENIYCGIGLNNEIVFFERSEKSFKLIHLIKHTCLQNTNILKACLNPKRKVLITCSSDGYLRMWKVPLN</sequence>
<protein>
    <submittedName>
        <fullName evidence="4">Predicted protein</fullName>
    </submittedName>
</protein>
<feature type="chain" id="PRO_5003037823" evidence="3">
    <location>
        <begin position="21"/>
        <end position="441"/>
    </location>
</feature>
<dbReference type="InterPro" id="IPR015943">
    <property type="entry name" value="WD40/YVTN_repeat-like_dom_sf"/>
</dbReference>
<dbReference type="PROSITE" id="PS50082">
    <property type="entry name" value="WD_REPEATS_2"/>
    <property type="match status" value="1"/>
</dbReference>
<accession>D2V448</accession>
<feature type="signal peptide" evidence="3">
    <location>
        <begin position="1"/>
        <end position="20"/>
    </location>
</feature>
<feature type="repeat" description="WD" evidence="1">
    <location>
        <begin position="417"/>
        <end position="441"/>
    </location>
</feature>
<gene>
    <name evidence="4" type="ORF">NAEGRDRAFT_63596</name>
</gene>
<reference evidence="4 5" key="1">
    <citation type="journal article" date="2010" name="Cell">
        <title>The genome of Naegleria gruberi illuminates early eukaryotic versatility.</title>
        <authorList>
            <person name="Fritz-Laylin L.K."/>
            <person name="Prochnik S.E."/>
            <person name="Ginger M.L."/>
            <person name="Dacks J.B."/>
            <person name="Carpenter M.L."/>
            <person name="Field M.C."/>
            <person name="Kuo A."/>
            <person name="Paredez A."/>
            <person name="Chapman J."/>
            <person name="Pham J."/>
            <person name="Shu S."/>
            <person name="Neupane R."/>
            <person name="Cipriano M."/>
            <person name="Mancuso J."/>
            <person name="Tu H."/>
            <person name="Salamov A."/>
            <person name="Lindquist E."/>
            <person name="Shapiro H."/>
            <person name="Lucas S."/>
            <person name="Grigoriev I.V."/>
            <person name="Cande W.Z."/>
            <person name="Fulton C."/>
            <person name="Rokhsar D.S."/>
            <person name="Dawson S.C."/>
        </authorList>
    </citation>
    <scope>NUCLEOTIDE SEQUENCE [LARGE SCALE GENOMIC DNA]</scope>
    <source>
        <strain evidence="4 5">NEG-M</strain>
    </source>
</reference>
<feature type="region of interest" description="Disordered" evidence="2">
    <location>
        <begin position="34"/>
        <end position="77"/>
    </location>
</feature>
<dbReference type="Gene3D" id="2.130.10.10">
    <property type="entry name" value="YVTN repeat-like/Quinoprotein amine dehydrogenase"/>
    <property type="match status" value="2"/>
</dbReference>
<organism evidence="5">
    <name type="scientific">Naegleria gruberi</name>
    <name type="common">Amoeba</name>
    <dbReference type="NCBI Taxonomy" id="5762"/>
    <lineage>
        <taxon>Eukaryota</taxon>
        <taxon>Discoba</taxon>
        <taxon>Heterolobosea</taxon>
        <taxon>Tetramitia</taxon>
        <taxon>Eutetramitia</taxon>
        <taxon>Vahlkampfiidae</taxon>
        <taxon>Naegleria</taxon>
    </lineage>
</organism>
<dbReference type="InterPro" id="IPR036322">
    <property type="entry name" value="WD40_repeat_dom_sf"/>
</dbReference>
<name>D2V448_NAEGR</name>
<dbReference type="Proteomes" id="UP000006671">
    <property type="component" value="Unassembled WGS sequence"/>
</dbReference>